<evidence type="ECO:0008006" key="4">
    <source>
        <dbReference type="Google" id="ProtNLM"/>
    </source>
</evidence>
<evidence type="ECO:0000256" key="1">
    <source>
        <dbReference type="SAM" id="Coils"/>
    </source>
</evidence>
<name>A0ABQ1IGQ1_9GAMM</name>
<dbReference type="Proteomes" id="UP000646152">
    <property type="component" value="Unassembled WGS sequence"/>
</dbReference>
<dbReference type="EMBL" id="BMKE01000006">
    <property type="protein sequence ID" value="GGB38852.1"/>
    <property type="molecule type" value="Genomic_DNA"/>
</dbReference>
<accession>A0ABQ1IGQ1</accession>
<comment type="caution">
    <text evidence="2">The sequence shown here is derived from an EMBL/GenBank/DDBJ whole genome shotgun (WGS) entry which is preliminary data.</text>
</comment>
<gene>
    <name evidence="2" type="ORF">GCM10011502_10150</name>
</gene>
<dbReference type="RefSeq" id="WP_188629017.1">
    <property type="nucleotide sequence ID" value="NZ_BMKE01000006.1"/>
</dbReference>
<protein>
    <recommendedName>
        <fullName evidence="4">KfrA N-terminal DNA-binding domain-containing protein</fullName>
    </recommendedName>
</protein>
<evidence type="ECO:0000313" key="2">
    <source>
        <dbReference type="EMBL" id="GGB38852.1"/>
    </source>
</evidence>
<proteinExistence type="predicted"/>
<reference evidence="3" key="1">
    <citation type="journal article" date="2019" name="Int. J. Syst. Evol. Microbiol.">
        <title>The Global Catalogue of Microorganisms (GCM) 10K type strain sequencing project: providing services to taxonomists for standard genome sequencing and annotation.</title>
        <authorList>
            <consortium name="The Broad Institute Genomics Platform"/>
            <consortium name="The Broad Institute Genome Sequencing Center for Infectious Disease"/>
            <person name="Wu L."/>
            <person name="Ma J."/>
        </authorList>
    </citation>
    <scope>NUCLEOTIDE SEQUENCE [LARGE SCALE GENOMIC DNA]</scope>
    <source>
        <strain evidence="3">CGMCC 1.15923</strain>
    </source>
</reference>
<organism evidence="2 3">
    <name type="scientific">Oceanisphaera marina</name>
    <dbReference type="NCBI Taxonomy" id="2017550"/>
    <lineage>
        <taxon>Bacteria</taxon>
        <taxon>Pseudomonadati</taxon>
        <taxon>Pseudomonadota</taxon>
        <taxon>Gammaproteobacteria</taxon>
        <taxon>Aeromonadales</taxon>
        <taxon>Aeromonadaceae</taxon>
        <taxon>Oceanisphaera</taxon>
    </lineage>
</organism>
<sequence>MPQQDIINAIRSLVKEGKSISTATVKARLNGSVDLPTLLALISRYKQSPHTLLATEPEAMASATPDASSTERALTDRVTELEARVVRLEQLLASISIQAQEPRN</sequence>
<keyword evidence="3" id="KW-1185">Reference proteome</keyword>
<evidence type="ECO:0000313" key="3">
    <source>
        <dbReference type="Proteomes" id="UP000646152"/>
    </source>
</evidence>
<keyword evidence="1" id="KW-0175">Coiled coil</keyword>
<feature type="coiled-coil region" evidence="1">
    <location>
        <begin position="71"/>
        <end position="98"/>
    </location>
</feature>